<dbReference type="RefSeq" id="WP_019225127.1">
    <property type="nucleotide sequence ID" value="NZ_CP046996.1"/>
</dbReference>
<keyword evidence="3 5" id="KW-0663">Pyridoxal phosphate</keyword>
<comment type="similarity">
    <text evidence="2 4">Belongs to the class-IV pyridoxal-phosphate-dependent aminotransferase family.</text>
</comment>
<reference evidence="6 7" key="1">
    <citation type="submission" date="2019-12" db="EMBL/GenBank/DDBJ databases">
        <title>Sequence classification of anaerobic respiratory reductive dehalogenases: First we see many, then we see few.</title>
        <authorList>
            <person name="Molenda O."/>
            <person name="Puentes Jacome L.A."/>
            <person name="Cao X."/>
            <person name="Nesbo C.L."/>
            <person name="Tang S."/>
            <person name="Morson N."/>
            <person name="Patron J."/>
            <person name="Lomheim L."/>
            <person name="Wishart D.S."/>
            <person name="Edwards E.A."/>
        </authorList>
    </citation>
    <scope>NUCLEOTIDE SEQUENCE [LARGE SCALE GENOMIC DNA]</scope>
    <source>
        <strain evidence="6 7">12DCA</strain>
    </source>
</reference>
<evidence type="ECO:0000256" key="4">
    <source>
        <dbReference type="RuleBase" id="RU004106"/>
    </source>
</evidence>
<dbReference type="InterPro" id="IPR001544">
    <property type="entry name" value="Aminotrans_IV"/>
</dbReference>
<dbReference type="InterPro" id="IPR043132">
    <property type="entry name" value="BCAT-like_C"/>
</dbReference>
<keyword evidence="6" id="KW-0456">Lyase</keyword>
<proteinExistence type="inferred from homology"/>
<dbReference type="InterPro" id="IPR018300">
    <property type="entry name" value="Aminotrans_IV_CS"/>
</dbReference>
<evidence type="ECO:0000256" key="2">
    <source>
        <dbReference type="ARBA" id="ARBA00009320"/>
    </source>
</evidence>
<organism evidence="6 7">
    <name type="scientific">Dehalobacter restrictus</name>
    <dbReference type="NCBI Taxonomy" id="55583"/>
    <lineage>
        <taxon>Bacteria</taxon>
        <taxon>Bacillati</taxon>
        <taxon>Bacillota</taxon>
        <taxon>Clostridia</taxon>
        <taxon>Eubacteriales</taxon>
        <taxon>Desulfitobacteriaceae</taxon>
        <taxon>Dehalobacter</taxon>
    </lineage>
</organism>
<evidence type="ECO:0000256" key="1">
    <source>
        <dbReference type="ARBA" id="ARBA00001933"/>
    </source>
</evidence>
<dbReference type="CDD" id="cd00449">
    <property type="entry name" value="PLPDE_IV"/>
    <property type="match status" value="1"/>
</dbReference>
<dbReference type="GO" id="GO:0005829">
    <property type="term" value="C:cytosol"/>
    <property type="evidence" value="ECO:0007669"/>
    <property type="project" value="TreeGrafter"/>
</dbReference>
<dbReference type="EMBL" id="CP046996">
    <property type="protein sequence ID" value="QHA00028.1"/>
    <property type="molecule type" value="Genomic_DNA"/>
</dbReference>
<dbReference type="GO" id="GO:0046394">
    <property type="term" value="P:carboxylic acid biosynthetic process"/>
    <property type="evidence" value="ECO:0007669"/>
    <property type="project" value="UniProtKB-ARBA"/>
</dbReference>
<dbReference type="InterPro" id="IPR043131">
    <property type="entry name" value="BCAT-like_N"/>
</dbReference>
<comment type="cofactor">
    <cofactor evidence="1 5">
        <name>pyridoxal 5'-phosphate</name>
        <dbReference type="ChEBI" id="CHEBI:597326"/>
    </cofactor>
</comment>
<accession>A0A857DHB6</accession>
<dbReference type="Pfam" id="PF01063">
    <property type="entry name" value="Aminotran_4"/>
    <property type="match status" value="1"/>
</dbReference>
<dbReference type="GO" id="GO:0016829">
    <property type="term" value="F:lyase activity"/>
    <property type="evidence" value="ECO:0007669"/>
    <property type="project" value="UniProtKB-KW"/>
</dbReference>
<dbReference type="PANTHER" id="PTHR42743:SF11">
    <property type="entry name" value="AMINODEOXYCHORISMATE LYASE"/>
    <property type="match status" value="1"/>
</dbReference>
<dbReference type="GO" id="GO:0008652">
    <property type="term" value="P:amino acid biosynthetic process"/>
    <property type="evidence" value="ECO:0007669"/>
    <property type="project" value="UniProtKB-ARBA"/>
</dbReference>
<dbReference type="PANTHER" id="PTHR42743">
    <property type="entry name" value="AMINO-ACID AMINOTRANSFERASE"/>
    <property type="match status" value="1"/>
</dbReference>
<sequence length="264" mass="29935">MGNQNSKCGSFDKIERIGVFETIKVTADGIVVPGLHWERMSKGGKLLGITIPAYDEWLNEIETYLRETEIEQLPVALRAEIRKDPSLISDQSQNHNHNNQWLFSTRAVSYTREQYEEGVRVLFMPEHRSDPIPLNYIKSADFLDTAAALRAVQGSGAFEGIWLNSRGQIMEGTRSNIFFVKDGHLYTPSLESGCLAGIRRRIVIEKALELTIPFSEGVYYPEDLLNADEVFLTNSLMDVMPVRELEEKVFRLDGTLGRRLSLPI</sequence>
<dbReference type="Gene3D" id="3.20.10.10">
    <property type="entry name" value="D-amino Acid Aminotransferase, subunit A, domain 2"/>
    <property type="match status" value="1"/>
</dbReference>
<dbReference type="InterPro" id="IPR036038">
    <property type="entry name" value="Aminotransferase-like"/>
</dbReference>
<dbReference type="PROSITE" id="PS00770">
    <property type="entry name" value="AA_TRANSFER_CLASS_4"/>
    <property type="match status" value="1"/>
</dbReference>
<evidence type="ECO:0000313" key="6">
    <source>
        <dbReference type="EMBL" id="QHA00028.1"/>
    </source>
</evidence>
<dbReference type="SUPFAM" id="SSF56752">
    <property type="entry name" value="D-aminoacid aminotransferase-like PLP-dependent enzymes"/>
    <property type="match status" value="1"/>
</dbReference>
<dbReference type="InterPro" id="IPR050571">
    <property type="entry name" value="Class-IV_PLP-Dep_Aminotrnsfr"/>
</dbReference>
<dbReference type="Gene3D" id="3.30.470.10">
    <property type="match status" value="1"/>
</dbReference>
<evidence type="ECO:0000313" key="7">
    <source>
        <dbReference type="Proteomes" id="UP000430508"/>
    </source>
</evidence>
<dbReference type="FunFam" id="3.20.10.10:FF:000002">
    <property type="entry name" value="D-alanine aminotransferase"/>
    <property type="match status" value="1"/>
</dbReference>
<evidence type="ECO:0000256" key="3">
    <source>
        <dbReference type="ARBA" id="ARBA00022898"/>
    </source>
</evidence>
<dbReference type="Proteomes" id="UP000430508">
    <property type="component" value="Chromosome"/>
</dbReference>
<evidence type="ECO:0000256" key="5">
    <source>
        <dbReference type="RuleBase" id="RU004516"/>
    </source>
</evidence>
<gene>
    <name evidence="6" type="ORF">GQ588_04875</name>
</gene>
<name>A0A857DHB6_9FIRM</name>
<protein>
    <submittedName>
        <fullName evidence="6">4-amino-4-deoxychorismate lyase</fullName>
    </submittedName>
</protein>
<dbReference type="AlphaFoldDB" id="A0A857DHB6"/>